<evidence type="ECO:0000256" key="7">
    <source>
        <dbReference type="ARBA" id="ARBA00023136"/>
    </source>
</evidence>
<accession>A0ABR1AXN1</accession>
<evidence type="ECO:0000256" key="1">
    <source>
        <dbReference type="ARBA" id="ARBA00004651"/>
    </source>
</evidence>
<keyword evidence="6 12" id="KW-1133">Transmembrane helix</keyword>
<evidence type="ECO:0000256" key="11">
    <source>
        <dbReference type="SAM" id="MobiDB-lite"/>
    </source>
</evidence>
<feature type="transmembrane region" description="Helical" evidence="12">
    <location>
        <begin position="39"/>
        <end position="59"/>
    </location>
</feature>
<evidence type="ECO:0000256" key="6">
    <source>
        <dbReference type="ARBA" id="ARBA00022989"/>
    </source>
</evidence>
<evidence type="ECO:0000256" key="9">
    <source>
        <dbReference type="ARBA" id="ARBA00042540"/>
    </source>
</evidence>
<evidence type="ECO:0000313" key="13">
    <source>
        <dbReference type="EMBL" id="KAK6630814.1"/>
    </source>
</evidence>
<keyword evidence="5" id="KW-0862">Zinc</keyword>
<dbReference type="PANTHER" id="PTHR11040">
    <property type="entry name" value="ZINC/IRON TRANSPORTER"/>
    <property type="match status" value="1"/>
</dbReference>
<feature type="compositionally biased region" description="Polar residues" evidence="11">
    <location>
        <begin position="169"/>
        <end position="180"/>
    </location>
</feature>
<sequence length="387" mass="42195">MISNLSPLVQAGLGTLFTWSLTAAGAAVVVIFSGSQMKLLHASLGFAAGVMLSASYWSLLSPAIEMAEQSNYYGVNGEYAFLPVTVGFLFGGLFVYLTDLLISSFGICVPQLLLVVQKDEHKQIKKDILMQGNTEQHMALGQEDSHDADENNFELGNFKGTATESHCRSLFTNSDPSNLNQRDRHGNSAFSTTGLGIPRPRSFGKNCPKPNKNKRPASIAQGLNVYENSKDPISNKEEQTELTSDSQAALTGNEHSSDKWKRIVLLIIAITVHNIPEGLAVGVGFGAIGSTPSATFESASDNVGNGSETNKTRYSVVPLEGPYRQLRFFTSALEIVSRGDFSKNSKRAARMSAFWAPSLKCGRTWGLDGEVPRYEWARRRHARHLLS</sequence>
<organism evidence="13 14">
    <name type="scientific">Polyplax serrata</name>
    <name type="common">Common mouse louse</name>
    <dbReference type="NCBI Taxonomy" id="468196"/>
    <lineage>
        <taxon>Eukaryota</taxon>
        <taxon>Metazoa</taxon>
        <taxon>Ecdysozoa</taxon>
        <taxon>Arthropoda</taxon>
        <taxon>Hexapoda</taxon>
        <taxon>Insecta</taxon>
        <taxon>Pterygota</taxon>
        <taxon>Neoptera</taxon>
        <taxon>Paraneoptera</taxon>
        <taxon>Psocodea</taxon>
        <taxon>Troctomorpha</taxon>
        <taxon>Phthiraptera</taxon>
        <taxon>Anoplura</taxon>
        <taxon>Polyplacidae</taxon>
        <taxon>Polyplax</taxon>
    </lineage>
</organism>
<dbReference type="PANTHER" id="PTHR11040:SF211">
    <property type="entry name" value="ZINC TRANSPORTER ZIP11"/>
    <property type="match status" value="1"/>
</dbReference>
<dbReference type="EMBL" id="JAWJWF010000007">
    <property type="protein sequence ID" value="KAK6630814.1"/>
    <property type="molecule type" value="Genomic_DNA"/>
</dbReference>
<name>A0ABR1AXN1_POLSC</name>
<comment type="caution">
    <text evidence="13">The sequence shown here is derived from an EMBL/GenBank/DDBJ whole genome shotgun (WGS) entry which is preliminary data.</text>
</comment>
<feature type="compositionally biased region" description="Basic and acidic residues" evidence="11">
    <location>
        <begin position="228"/>
        <end position="239"/>
    </location>
</feature>
<keyword evidence="14" id="KW-1185">Reference proteome</keyword>
<evidence type="ECO:0000256" key="8">
    <source>
        <dbReference type="ARBA" id="ARBA00040593"/>
    </source>
</evidence>
<dbReference type="Pfam" id="PF02535">
    <property type="entry name" value="Zip"/>
    <property type="match status" value="1"/>
</dbReference>
<evidence type="ECO:0000256" key="10">
    <source>
        <dbReference type="ARBA" id="ARBA00042973"/>
    </source>
</evidence>
<keyword evidence="3" id="KW-1003">Cell membrane</keyword>
<feature type="region of interest" description="Disordered" evidence="11">
    <location>
        <begin position="169"/>
        <end position="253"/>
    </location>
</feature>
<gene>
    <name evidence="13" type="ORF">RUM44_002984</name>
</gene>
<reference evidence="13 14" key="1">
    <citation type="submission" date="2023-09" db="EMBL/GenBank/DDBJ databases">
        <title>Genomes of two closely related lineages of the louse Polyplax serrata with different host specificities.</title>
        <authorList>
            <person name="Martinu J."/>
            <person name="Tarabai H."/>
            <person name="Stefka J."/>
            <person name="Hypsa V."/>
        </authorList>
    </citation>
    <scope>NUCLEOTIDE SEQUENCE [LARGE SCALE GENOMIC DNA]</scope>
    <source>
        <strain evidence="13">98ZLc_SE</strain>
    </source>
</reference>
<dbReference type="Proteomes" id="UP001359485">
    <property type="component" value="Unassembled WGS sequence"/>
</dbReference>
<evidence type="ECO:0000256" key="3">
    <source>
        <dbReference type="ARBA" id="ARBA00022475"/>
    </source>
</evidence>
<evidence type="ECO:0000256" key="4">
    <source>
        <dbReference type="ARBA" id="ARBA00022692"/>
    </source>
</evidence>
<evidence type="ECO:0000313" key="14">
    <source>
        <dbReference type="Proteomes" id="UP001359485"/>
    </source>
</evidence>
<feature type="transmembrane region" description="Helical" evidence="12">
    <location>
        <begin position="79"/>
        <end position="97"/>
    </location>
</feature>
<evidence type="ECO:0000256" key="5">
    <source>
        <dbReference type="ARBA" id="ARBA00022833"/>
    </source>
</evidence>
<protein>
    <recommendedName>
        <fullName evidence="8">Zinc transporter ZIP11</fullName>
    </recommendedName>
    <alternativeName>
        <fullName evidence="9">Solute carrier family 39 member 11</fullName>
    </alternativeName>
    <alternativeName>
        <fullName evidence="10">Zrt- and Irt-like protein 11</fullName>
    </alternativeName>
</protein>
<comment type="similarity">
    <text evidence="2">Belongs to the ZIP transporter (TC 2.A.5) family.</text>
</comment>
<evidence type="ECO:0000256" key="2">
    <source>
        <dbReference type="ARBA" id="ARBA00006939"/>
    </source>
</evidence>
<feature type="transmembrane region" description="Helical" evidence="12">
    <location>
        <begin position="12"/>
        <end position="32"/>
    </location>
</feature>
<dbReference type="InterPro" id="IPR003689">
    <property type="entry name" value="ZIP"/>
</dbReference>
<feature type="compositionally biased region" description="Polar residues" evidence="11">
    <location>
        <begin position="241"/>
        <end position="253"/>
    </location>
</feature>
<keyword evidence="7 12" id="KW-0472">Membrane</keyword>
<comment type="subcellular location">
    <subcellularLocation>
        <location evidence="1">Cell membrane</location>
        <topology evidence="1">Multi-pass membrane protein</topology>
    </subcellularLocation>
</comment>
<evidence type="ECO:0000256" key="12">
    <source>
        <dbReference type="SAM" id="Phobius"/>
    </source>
</evidence>
<keyword evidence="4 12" id="KW-0812">Transmembrane</keyword>
<proteinExistence type="inferred from homology"/>